<dbReference type="Proteomes" id="UP000515154">
    <property type="component" value="Linkage group LG1"/>
</dbReference>
<evidence type="ECO:0000313" key="3">
    <source>
        <dbReference type="Proteomes" id="UP000515154"/>
    </source>
</evidence>
<name>A0A7E6FAA0_9MOLL</name>
<feature type="compositionally biased region" description="Pro residues" evidence="2">
    <location>
        <begin position="892"/>
        <end position="911"/>
    </location>
</feature>
<dbReference type="RefSeq" id="XP_036364468.1">
    <property type="nucleotide sequence ID" value="XM_036508575.1"/>
</dbReference>
<organism evidence="3 4">
    <name type="scientific">Octopus sinensis</name>
    <name type="common">East Asian common octopus</name>
    <dbReference type="NCBI Taxonomy" id="2607531"/>
    <lineage>
        <taxon>Eukaryota</taxon>
        <taxon>Metazoa</taxon>
        <taxon>Spiralia</taxon>
        <taxon>Lophotrochozoa</taxon>
        <taxon>Mollusca</taxon>
        <taxon>Cephalopoda</taxon>
        <taxon>Coleoidea</taxon>
        <taxon>Octopodiformes</taxon>
        <taxon>Octopoda</taxon>
        <taxon>Incirrata</taxon>
        <taxon>Octopodidae</taxon>
        <taxon>Octopus</taxon>
    </lineage>
</organism>
<evidence type="ECO:0000256" key="2">
    <source>
        <dbReference type="SAM" id="MobiDB-lite"/>
    </source>
</evidence>
<feature type="region of interest" description="Disordered" evidence="2">
    <location>
        <begin position="886"/>
        <end position="911"/>
    </location>
</feature>
<evidence type="ECO:0000256" key="1">
    <source>
        <dbReference type="SAM" id="Coils"/>
    </source>
</evidence>
<accession>A0A7E6FAA0</accession>
<gene>
    <name evidence="4" type="primary">LOC115232373</name>
</gene>
<proteinExistence type="predicted"/>
<dbReference type="AlphaFoldDB" id="A0A7E6FAA0"/>
<keyword evidence="1" id="KW-0175">Coiled coil</keyword>
<evidence type="ECO:0000313" key="4">
    <source>
        <dbReference type="RefSeq" id="XP_036364468.1"/>
    </source>
</evidence>
<feature type="coiled-coil region" evidence="1">
    <location>
        <begin position="336"/>
        <end position="363"/>
    </location>
</feature>
<keyword evidence="3" id="KW-1185">Reference proteome</keyword>
<sequence length="919" mass="105193">MTTSTTATAAATTTTSINTQTIESSSDLTQFFNTEQNQENESEKETLNSSTLVSVTSKVNNSEMSCPGPSHKLLALYMDERFKEIRNNKPTYYLEHLKRTPLYGLDSRVYEKMKFIHKPVSKYRLHTDDLAPVNEIGRIEECSDTESIRTEDFESRFLELLVSPNFEDKDLDSTKKAEKVTNKIDVGNEELAQNFSAESSLKLENENEELCYMKFKKDLEERHLQKNMEEVCFYQSLDLARTTEIKQENSLNNSAVIGTELLSPNLQAEQISAITDSKENISSLVDVKSSPLQSLNSSIASFQPLPDCTSKQLLEIVGVSSLLRDIDATNFIDTDKDIQQKKLEQITDENIKLRAEAALLLDKMREKEHASRFHTIPEEAEEELSQLRLKCKHMAFTLEKRDEKVKELSDIIDQQKETISCSKQKVLVMESQSKTFSQQLEELKSKLKQEERKATDLREENEKLRKELSLEEKGRENMSRLQGNGMETLQNQLFLQKEEMEQLMECHLKSLEELNSAHRIESECLIQKYERRIADIICSQNSQNAAKEYQISMLESQLNNLKYENQLLQQKCKLKATGKELFKVQKNLANSLEDENTKSEDFIRQYKKCEIGKAEDSRLNPETSYRVDLENLKKDIKENLSKDLHKRLVTLLECIHQQELELQDLKNIWKQMNQNNKHLKEWLDNSGSANCSRECGSCGGGGGGGCGCVSWQSVIVNLLKEESQLNFSILNNGKCYEIDRSTKKCNGTKDAVWYKDSMTGKATMLDVLSEPMKIAFGQLSASTQQLRELLKLFIERYITLQTEFPKIFEMVEDNKNVDPFNDSGRDHRCDSVHTSLVSRTLLNQPATSTTSWLDETYRMFLVETDLNHQAKTLLELLQSYSNLQETRIPTPSTTPTPPPTPLPPPLPPPPPQCCCYSTL</sequence>
<protein>
    <submittedName>
        <fullName evidence="4">Myosin heavy chain-like isoform X1</fullName>
    </submittedName>
</protein>
<reference evidence="4" key="1">
    <citation type="submission" date="2025-08" db="UniProtKB">
        <authorList>
            <consortium name="RefSeq"/>
        </authorList>
    </citation>
    <scope>IDENTIFICATION</scope>
</reference>
<feature type="coiled-coil region" evidence="1">
    <location>
        <begin position="398"/>
        <end position="517"/>
    </location>
</feature>